<dbReference type="PROSITE" id="PS51405">
    <property type="entry name" value="HEME_HALOPEROXIDASE"/>
    <property type="match status" value="1"/>
</dbReference>
<dbReference type="InterPro" id="IPR000028">
    <property type="entry name" value="Chloroperoxidase"/>
</dbReference>
<dbReference type="Gene3D" id="1.10.489.10">
    <property type="entry name" value="Chloroperoxidase-like"/>
    <property type="match status" value="1"/>
</dbReference>
<evidence type="ECO:0000256" key="8">
    <source>
        <dbReference type="SAM" id="Phobius"/>
    </source>
</evidence>
<dbReference type="GO" id="GO:0004601">
    <property type="term" value="F:peroxidase activity"/>
    <property type="evidence" value="ECO:0007669"/>
    <property type="project" value="UniProtKB-KW"/>
</dbReference>
<protein>
    <submittedName>
        <fullName evidence="10">Heme-thiolate peroxidase</fullName>
        <ecNumber evidence="10">1.11.2.1</ecNumber>
    </submittedName>
</protein>
<keyword evidence="5 10" id="KW-0560">Oxidoreductase</keyword>
<comment type="cofactor">
    <cofactor evidence="1">
        <name>heme b</name>
        <dbReference type="ChEBI" id="CHEBI:60344"/>
    </cofactor>
</comment>
<keyword evidence="11" id="KW-1185">Reference proteome</keyword>
<dbReference type="SUPFAM" id="SSF47571">
    <property type="entry name" value="Cloroperoxidase"/>
    <property type="match status" value="1"/>
</dbReference>
<evidence type="ECO:0000256" key="1">
    <source>
        <dbReference type="ARBA" id="ARBA00001970"/>
    </source>
</evidence>
<dbReference type="EC" id="1.11.2.1" evidence="10"/>
<keyword evidence="8" id="KW-0472">Membrane</keyword>
<evidence type="ECO:0000313" key="10">
    <source>
        <dbReference type="EMBL" id="THH04428.1"/>
    </source>
</evidence>
<reference evidence="10 11" key="1">
    <citation type="submission" date="2019-02" db="EMBL/GenBank/DDBJ databases">
        <title>Genome sequencing of the rare red list fungi Bondarzewia mesenterica.</title>
        <authorList>
            <person name="Buettner E."/>
            <person name="Kellner H."/>
        </authorList>
    </citation>
    <scope>NUCLEOTIDE SEQUENCE [LARGE SCALE GENOMIC DNA]</scope>
    <source>
        <strain evidence="10 11">DSM 108281</strain>
    </source>
</reference>
<keyword evidence="2 10" id="KW-0575">Peroxidase</keyword>
<dbReference type="Pfam" id="PF01328">
    <property type="entry name" value="Peroxidase_2"/>
    <property type="match status" value="1"/>
</dbReference>
<evidence type="ECO:0000256" key="6">
    <source>
        <dbReference type="ARBA" id="ARBA00023004"/>
    </source>
</evidence>
<dbReference type="Proteomes" id="UP000310158">
    <property type="component" value="Unassembled WGS sequence"/>
</dbReference>
<name>A0A4S4L1I3_9AGAM</name>
<evidence type="ECO:0000256" key="4">
    <source>
        <dbReference type="ARBA" id="ARBA00022723"/>
    </source>
</evidence>
<evidence type="ECO:0000256" key="3">
    <source>
        <dbReference type="ARBA" id="ARBA00022617"/>
    </source>
</evidence>
<proteinExistence type="inferred from homology"/>
<comment type="similarity">
    <text evidence="7">Belongs to the chloroperoxidase family.</text>
</comment>
<keyword evidence="6" id="KW-0408">Iron</keyword>
<comment type="caution">
    <text evidence="10">The sequence shown here is derived from an EMBL/GenBank/DDBJ whole genome shotgun (WGS) entry which is preliminary data.</text>
</comment>
<keyword evidence="8" id="KW-0812">Transmembrane</keyword>
<evidence type="ECO:0000256" key="7">
    <source>
        <dbReference type="ARBA" id="ARBA00025795"/>
    </source>
</evidence>
<keyword evidence="3" id="KW-0349">Heme</keyword>
<feature type="transmembrane region" description="Helical" evidence="8">
    <location>
        <begin position="20"/>
        <end position="42"/>
    </location>
</feature>
<dbReference type="OrthoDB" id="407298at2759"/>
<organism evidence="10 11">
    <name type="scientific">Bondarzewia mesenterica</name>
    <dbReference type="NCBI Taxonomy" id="1095465"/>
    <lineage>
        <taxon>Eukaryota</taxon>
        <taxon>Fungi</taxon>
        <taxon>Dikarya</taxon>
        <taxon>Basidiomycota</taxon>
        <taxon>Agaricomycotina</taxon>
        <taxon>Agaricomycetes</taxon>
        <taxon>Russulales</taxon>
        <taxon>Bondarzewiaceae</taxon>
        <taxon>Bondarzewia</taxon>
    </lineage>
</organism>
<dbReference type="AlphaFoldDB" id="A0A4S4L1I3"/>
<sequence>MSDPALSAIQRVSLVLLSSVLNALILTGILIWDFGLFIYNIFAPLRVRGKVTPAGHPGAGGKWPEYVAPKEGDSRCSCPAINALANHGILSRDGRNVPIRMLTPTLRSTYNVAPTFCVFVPRYIAQILGRSYLNDTFDLADIDVHNGIEHDGSLTREDTRFSPDQSRPSVPLVKELLASASGPPLPGSTDPTLTAADLSRLMSKRHAESMKHNGQFSLSTFHKLFASSNSATLVTVFGGRVDDLRTWLLEERLPEGWESRVRQSMGLTIAAFQGPVLGIEMGVEEELREGLRSVI</sequence>
<dbReference type="GO" id="GO:0046872">
    <property type="term" value="F:metal ion binding"/>
    <property type="evidence" value="ECO:0007669"/>
    <property type="project" value="UniProtKB-KW"/>
</dbReference>
<keyword evidence="4" id="KW-0479">Metal-binding</keyword>
<evidence type="ECO:0000259" key="9">
    <source>
        <dbReference type="PROSITE" id="PS51405"/>
    </source>
</evidence>
<gene>
    <name evidence="10" type="ORF">EW146_g10180</name>
</gene>
<evidence type="ECO:0000256" key="5">
    <source>
        <dbReference type="ARBA" id="ARBA00023002"/>
    </source>
</evidence>
<feature type="domain" description="Heme haloperoxidase family profile" evidence="9">
    <location>
        <begin position="62"/>
        <end position="274"/>
    </location>
</feature>
<evidence type="ECO:0000313" key="11">
    <source>
        <dbReference type="Proteomes" id="UP000310158"/>
    </source>
</evidence>
<keyword evidence="8" id="KW-1133">Transmembrane helix</keyword>
<dbReference type="InterPro" id="IPR036851">
    <property type="entry name" value="Chloroperoxidase-like_sf"/>
</dbReference>
<dbReference type="PANTHER" id="PTHR33577:SF18">
    <property type="entry name" value="HEME HALOPEROXIDASE FAMILY PROFILE DOMAIN-CONTAINING PROTEIN"/>
    <property type="match status" value="1"/>
</dbReference>
<dbReference type="EMBL" id="SGPL01001160">
    <property type="protein sequence ID" value="THH04428.1"/>
    <property type="molecule type" value="Genomic_DNA"/>
</dbReference>
<accession>A0A4S4L1I3</accession>
<evidence type="ECO:0000256" key="2">
    <source>
        <dbReference type="ARBA" id="ARBA00022559"/>
    </source>
</evidence>
<dbReference type="PANTHER" id="PTHR33577">
    <property type="entry name" value="STERIGMATOCYSTIN BIOSYNTHESIS PEROXIDASE STCC-RELATED"/>
    <property type="match status" value="1"/>
</dbReference>